<proteinExistence type="predicted"/>
<dbReference type="OrthoDB" id="556502at2"/>
<dbReference type="GO" id="GO:0016740">
    <property type="term" value="F:transferase activity"/>
    <property type="evidence" value="ECO:0007669"/>
    <property type="project" value="UniProtKB-KW"/>
</dbReference>
<sequence length="225" mass="23361">MPSPSSAFPGVARHAKRTAPTTATADVLLVHGIWNTAHWLLPLARRLRAHGLAPALFGYASVLGGPAHAVPRLIERLQATGAQLLVCHSLGGLMALQALRAAPELPVRRVVCLGSPLCGSAAARGLAQRGGRWALGRSAGLLQQGFVQWEGEAEIGQVAGNVARGVGRLLAPLDGGSDGTVALAETRLPGLRDHCVVPASHSGLLRSPEAAQQALSLLRSGQFRH</sequence>
<dbReference type="EMBL" id="MDEJ01000014">
    <property type="protein sequence ID" value="PPU98571.1"/>
    <property type="molecule type" value="Genomic_DNA"/>
</dbReference>
<dbReference type="PANTHER" id="PTHR37946:SF1">
    <property type="entry name" value="SLL1969 PROTEIN"/>
    <property type="match status" value="1"/>
</dbReference>
<name>A0A2S7EZM4_9XANT</name>
<dbReference type="SUPFAM" id="SSF53474">
    <property type="entry name" value="alpha/beta-Hydrolases"/>
    <property type="match status" value="1"/>
</dbReference>
<dbReference type="RefSeq" id="WP_128416061.1">
    <property type="nucleotide sequence ID" value="NZ_MDEJ01000014.1"/>
</dbReference>
<dbReference type="InterPro" id="IPR000073">
    <property type="entry name" value="AB_hydrolase_1"/>
</dbReference>
<protein>
    <submittedName>
        <fullName evidence="2">Cobalamin adenosyltransferase</fullName>
    </submittedName>
</protein>
<feature type="domain" description="AB hydrolase-1" evidence="1">
    <location>
        <begin position="27"/>
        <end position="161"/>
    </location>
</feature>
<dbReference type="AlphaFoldDB" id="A0A2S7EZM4"/>
<dbReference type="Proteomes" id="UP000239939">
    <property type="component" value="Unassembled WGS sequence"/>
</dbReference>
<dbReference type="Gene3D" id="3.40.50.1820">
    <property type="entry name" value="alpha/beta hydrolase"/>
    <property type="match status" value="1"/>
</dbReference>
<gene>
    <name evidence="2" type="ORF">XpopCFBP1817_03770</name>
</gene>
<comment type="caution">
    <text evidence="2">The sequence shown here is derived from an EMBL/GenBank/DDBJ whole genome shotgun (WGS) entry which is preliminary data.</text>
</comment>
<dbReference type="Pfam" id="PF12697">
    <property type="entry name" value="Abhydrolase_6"/>
    <property type="match status" value="1"/>
</dbReference>
<organism evidence="2 3">
    <name type="scientific">Xanthomonas populi</name>
    <dbReference type="NCBI Taxonomy" id="53414"/>
    <lineage>
        <taxon>Bacteria</taxon>
        <taxon>Pseudomonadati</taxon>
        <taxon>Pseudomonadota</taxon>
        <taxon>Gammaproteobacteria</taxon>
        <taxon>Lysobacterales</taxon>
        <taxon>Lysobacteraceae</taxon>
        <taxon>Xanthomonas</taxon>
    </lineage>
</organism>
<keyword evidence="3" id="KW-1185">Reference proteome</keyword>
<dbReference type="PANTHER" id="PTHR37946">
    <property type="entry name" value="SLL1969 PROTEIN"/>
    <property type="match status" value="1"/>
</dbReference>
<evidence type="ECO:0000259" key="1">
    <source>
        <dbReference type="Pfam" id="PF12697"/>
    </source>
</evidence>
<dbReference type="InterPro" id="IPR029058">
    <property type="entry name" value="AB_hydrolase_fold"/>
</dbReference>
<keyword evidence="2" id="KW-0808">Transferase</keyword>
<accession>A0A2S7EZM4</accession>
<evidence type="ECO:0000313" key="2">
    <source>
        <dbReference type="EMBL" id="PPU98571.1"/>
    </source>
</evidence>
<evidence type="ECO:0000313" key="3">
    <source>
        <dbReference type="Proteomes" id="UP000239939"/>
    </source>
</evidence>
<reference evidence="3" key="1">
    <citation type="submission" date="2016-08" db="EMBL/GenBank/DDBJ databases">
        <authorList>
            <person name="Merda D."/>
            <person name="Briand M."/>
            <person name="Taghouti G."/>
            <person name="Carrere S."/>
            <person name="Gouzy J."/>
            <person name="Portier P."/>
            <person name="Jacques M.-A."/>
            <person name="Fischer-Le Saux M."/>
        </authorList>
    </citation>
    <scope>NUCLEOTIDE SEQUENCE [LARGE SCALE GENOMIC DNA]</scope>
    <source>
        <strain evidence="3">CFBP1817</strain>
    </source>
</reference>